<gene>
    <name evidence="2" type="ORF">SAMN05444390_1012046</name>
</gene>
<dbReference type="AlphaFoldDB" id="A0A1H5Z9Q0"/>
<keyword evidence="1" id="KW-1133">Transmembrane helix</keyword>
<name>A0A1H5Z9Q0_9GAMM</name>
<proteinExistence type="predicted"/>
<protein>
    <submittedName>
        <fullName evidence="2">Type IV pilus modification protein PilV</fullName>
    </submittedName>
</protein>
<dbReference type="OrthoDB" id="6194160at2"/>
<organism evidence="2 3">
    <name type="scientific">Marinobacterium lutimaris</name>
    <dbReference type="NCBI Taxonomy" id="568106"/>
    <lineage>
        <taxon>Bacteria</taxon>
        <taxon>Pseudomonadati</taxon>
        <taxon>Pseudomonadota</taxon>
        <taxon>Gammaproteobacteria</taxon>
        <taxon>Oceanospirillales</taxon>
        <taxon>Oceanospirillaceae</taxon>
        <taxon>Marinobacterium</taxon>
    </lineage>
</organism>
<accession>A0A1H5Z9Q0</accession>
<keyword evidence="3" id="KW-1185">Reference proteome</keyword>
<evidence type="ECO:0000313" key="2">
    <source>
        <dbReference type="EMBL" id="SEG32086.1"/>
    </source>
</evidence>
<evidence type="ECO:0000256" key="1">
    <source>
        <dbReference type="SAM" id="Phobius"/>
    </source>
</evidence>
<evidence type="ECO:0000313" key="3">
    <source>
        <dbReference type="Proteomes" id="UP000236745"/>
    </source>
</evidence>
<dbReference type="RefSeq" id="WP_160115491.1">
    <property type="nucleotide sequence ID" value="NZ_FNVQ01000001.1"/>
</dbReference>
<dbReference type="PROSITE" id="PS00409">
    <property type="entry name" value="PROKAR_NTER_METHYL"/>
    <property type="match status" value="1"/>
</dbReference>
<keyword evidence="1" id="KW-0812">Transmembrane</keyword>
<reference evidence="2 3" key="1">
    <citation type="submission" date="2016-10" db="EMBL/GenBank/DDBJ databases">
        <authorList>
            <person name="de Groot N.N."/>
        </authorList>
    </citation>
    <scope>NUCLEOTIDE SEQUENCE [LARGE SCALE GENOMIC DNA]</scope>
    <source>
        <strain evidence="2 3">DSM 22012</strain>
    </source>
</reference>
<dbReference type="EMBL" id="FNVQ01000001">
    <property type="protein sequence ID" value="SEG32086.1"/>
    <property type="molecule type" value="Genomic_DNA"/>
</dbReference>
<dbReference type="NCBIfam" id="TIGR02532">
    <property type="entry name" value="IV_pilin_GFxxxE"/>
    <property type="match status" value="1"/>
</dbReference>
<keyword evidence="1" id="KW-0472">Membrane</keyword>
<feature type="transmembrane region" description="Helical" evidence="1">
    <location>
        <begin position="12"/>
        <end position="36"/>
    </location>
</feature>
<dbReference type="Proteomes" id="UP000236745">
    <property type="component" value="Unassembled WGS sequence"/>
</dbReference>
<sequence>MRPETLNRERGVTLIEVLITLVVISIGLLAMAMMMIKATQYSQASFDRSATVIQASDLVERLWAGACELPANGNLIVDGWKTDNSIVIPAGWDGTLVNITESDNLFEVEIHIPLVNKNEAGGEQLEEITQSAFIPNVCGN</sequence>
<dbReference type="Pfam" id="PF07963">
    <property type="entry name" value="N_methyl"/>
    <property type="match status" value="1"/>
</dbReference>
<dbReference type="InterPro" id="IPR012902">
    <property type="entry name" value="N_methyl_site"/>
</dbReference>